<reference evidence="1" key="1">
    <citation type="submission" date="2019-04" db="EMBL/GenBank/DDBJ databases">
        <title>Microbes associate with the intestines of laboratory mice.</title>
        <authorList>
            <person name="Navarre W."/>
            <person name="Wong E."/>
            <person name="Huang K."/>
            <person name="Tropini C."/>
            <person name="Ng K."/>
            <person name="Yu B."/>
        </authorList>
    </citation>
    <scope>NUCLEOTIDE SEQUENCE</scope>
    <source>
        <strain evidence="1">NM09_H32</strain>
    </source>
</reference>
<name>A0AC61R3Q8_9FIRM</name>
<accession>A0AC61R3Q8</accession>
<comment type="caution">
    <text evidence="1">The sequence shown here is derived from an EMBL/GenBank/DDBJ whole genome shotgun (WGS) entry which is preliminary data.</text>
</comment>
<evidence type="ECO:0000313" key="2">
    <source>
        <dbReference type="Proteomes" id="UP000308836"/>
    </source>
</evidence>
<keyword evidence="2" id="KW-1185">Reference proteome</keyword>
<sequence length="113" mass="13141">MSWNYTIYERKQRSMANKKKQFTAEFKQNAVDYVYAHPDMTVQQCADHLEVGKSTLARWKREAKANPNHEVPFVGSGHYSSEAEKENIRLQRELRDTQEALKILKKAISILGN</sequence>
<protein>
    <submittedName>
        <fullName evidence="1">Transposase</fullName>
    </submittedName>
</protein>
<proteinExistence type="predicted"/>
<organism evidence="1 2">
    <name type="scientific">Dubosiella muris</name>
    <dbReference type="NCBI Taxonomy" id="3038133"/>
    <lineage>
        <taxon>Bacteria</taxon>
        <taxon>Bacillati</taxon>
        <taxon>Bacillota</taxon>
        <taxon>Erysipelotrichia</taxon>
        <taxon>Erysipelotrichales</taxon>
        <taxon>Erysipelotrichaceae</taxon>
        <taxon>Dubosiella</taxon>
    </lineage>
</organism>
<dbReference type="Proteomes" id="UP000308836">
    <property type="component" value="Unassembled WGS sequence"/>
</dbReference>
<gene>
    <name evidence="1" type="ORF">E5336_12220</name>
</gene>
<dbReference type="EMBL" id="SRYG01000050">
    <property type="protein sequence ID" value="TGY64181.1"/>
    <property type="molecule type" value="Genomic_DNA"/>
</dbReference>
<evidence type="ECO:0000313" key="1">
    <source>
        <dbReference type="EMBL" id="TGY64181.1"/>
    </source>
</evidence>